<name>B3SDI1_TRIAD</name>
<feature type="domain" description="Serine aminopeptidase S33" evidence="2">
    <location>
        <begin position="119"/>
        <end position="250"/>
    </location>
</feature>
<dbReference type="CTD" id="6759516"/>
<dbReference type="PANTHER" id="PTHR12277">
    <property type="entry name" value="ALPHA/BETA HYDROLASE DOMAIN-CONTAINING PROTEIN"/>
    <property type="match status" value="1"/>
</dbReference>
<accession>B3SDI1</accession>
<dbReference type="EMBL" id="DS985279">
    <property type="protein sequence ID" value="EDV19221.1"/>
    <property type="molecule type" value="Genomic_DNA"/>
</dbReference>
<sequence>MRRHGFVFIDRIIHFATNFIHSIWRSSSAALLLLLLAYWFYGDFTIFLLLCLAILGTLYQYQDSLLYYPDQPSSSRMFVQQPYTIGLPSENLYLRTADGVRINAVFIKQPPVRLPFAPTIMFIHGNAGNIGHRLPFARELYHHCGVNVMLLEYRGYGKSDGVPSENGLKLDARAGLEYLRDRTDIDASMIIVFGRSLGGAVGIDLACQQLYTDAIRGLIVENSFTSIPAMGEVLFSALRLLPMFCFRNKFNSKSIVKSVRVPTLFLSGLSDELVPPRMMTELCNKSGAIFKRIVRFENGSHNGTWLCPDYYKCISFFIAQELNSKALVAP</sequence>
<dbReference type="InParanoid" id="B3SDI1"/>
<evidence type="ECO:0000313" key="4">
    <source>
        <dbReference type="Proteomes" id="UP000009022"/>
    </source>
</evidence>
<keyword evidence="1" id="KW-1133">Transmembrane helix</keyword>
<dbReference type="Gene3D" id="3.40.50.1820">
    <property type="entry name" value="alpha/beta hydrolase"/>
    <property type="match status" value="1"/>
</dbReference>
<dbReference type="HOGENOM" id="CLU_029375_2_0_1"/>
<dbReference type="RefSeq" id="XP_002118287.1">
    <property type="nucleotide sequence ID" value="XM_002118251.1"/>
</dbReference>
<reference evidence="3 4" key="1">
    <citation type="journal article" date="2008" name="Nature">
        <title>The Trichoplax genome and the nature of placozoans.</title>
        <authorList>
            <person name="Srivastava M."/>
            <person name="Begovic E."/>
            <person name="Chapman J."/>
            <person name="Putnam N.H."/>
            <person name="Hellsten U."/>
            <person name="Kawashima T."/>
            <person name="Kuo A."/>
            <person name="Mitros T."/>
            <person name="Salamov A."/>
            <person name="Carpenter M.L."/>
            <person name="Signorovitch A.Y."/>
            <person name="Moreno M.A."/>
            <person name="Kamm K."/>
            <person name="Grimwood J."/>
            <person name="Schmutz J."/>
            <person name="Shapiro H."/>
            <person name="Grigoriev I.V."/>
            <person name="Buss L.W."/>
            <person name="Schierwater B."/>
            <person name="Dellaporta S.L."/>
            <person name="Rokhsar D.S."/>
        </authorList>
    </citation>
    <scope>NUCLEOTIDE SEQUENCE [LARGE SCALE GENOMIC DNA]</scope>
    <source>
        <strain evidence="3 4">Grell-BS-1999</strain>
    </source>
</reference>
<dbReference type="InterPro" id="IPR022742">
    <property type="entry name" value="Hydrolase_4"/>
</dbReference>
<protein>
    <recommendedName>
        <fullName evidence="2">Serine aminopeptidase S33 domain-containing protein</fullName>
    </recommendedName>
</protein>
<dbReference type="GO" id="GO:0016020">
    <property type="term" value="C:membrane"/>
    <property type="evidence" value="ECO:0000318"/>
    <property type="project" value="GO_Central"/>
</dbReference>
<dbReference type="InterPro" id="IPR029058">
    <property type="entry name" value="AB_hydrolase_fold"/>
</dbReference>
<keyword evidence="1" id="KW-0472">Membrane</keyword>
<dbReference type="OMA" id="WLPEQGY"/>
<dbReference type="SUPFAM" id="SSF53474">
    <property type="entry name" value="alpha/beta-Hydrolases"/>
    <property type="match status" value="1"/>
</dbReference>
<keyword evidence="4" id="KW-1185">Reference proteome</keyword>
<dbReference type="Pfam" id="PF12146">
    <property type="entry name" value="Hydrolase_4"/>
    <property type="match status" value="1"/>
</dbReference>
<dbReference type="FunCoup" id="B3SDI1">
    <property type="interactions" value="1778"/>
</dbReference>
<dbReference type="KEGG" id="tad:TRIADDRAFT_62339"/>
<keyword evidence="1" id="KW-0812">Transmembrane</keyword>
<dbReference type="AlphaFoldDB" id="B3SDI1"/>
<gene>
    <name evidence="3" type="ORF">TRIADDRAFT_62339</name>
</gene>
<organism evidence="3 4">
    <name type="scientific">Trichoplax adhaerens</name>
    <name type="common">Trichoplax reptans</name>
    <dbReference type="NCBI Taxonomy" id="10228"/>
    <lineage>
        <taxon>Eukaryota</taxon>
        <taxon>Metazoa</taxon>
        <taxon>Placozoa</taxon>
        <taxon>Uniplacotomia</taxon>
        <taxon>Trichoplacea</taxon>
        <taxon>Trichoplacidae</taxon>
        <taxon>Trichoplax</taxon>
    </lineage>
</organism>
<dbReference type="eggNOG" id="KOG4391">
    <property type="taxonomic scope" value="Eukaryota"/>
</dbReference>
<dbReference type="OrthoDB" id="10249433at2759"/>
<dbReference type="STRING" id="10228.B3SDI1"/>
<dbReference type="PANTHER" id="PTHR12277:SF81">
    <property type="entry name" value="PROTEIN ABHD13"/>
    <property type="match status" value="1"/>
</dbReference>
<dbReference type="Proteomes" id="UP000009022">
    <property type="component" value="Unassembled WGS sequence"/>
</dbReference>
<evidence type="ECO:0000313" key="3">
    <source>
        <dbReference type="EMBL" id="EDV19221.1"/>
    </source>
</evidence>
<evidence type="ECO:0000259" key="2">
    <source>
        <dbReference type="Pfam" id="PF12146"/>
    </source>
</evidence>
<feature type="transmembrane region" description="Helical" evidence="1">
    <location>
        <begin position="12"/>
        <end position="38"/>
    </location>
</feature>
<evidence type="ECO:0000256" key="1">
    <source>
        <dbReference type="SAM" id="Phobius"/>
    </source>
</evidence>
<dbReference type="ESTHER" id="triad-b3sdi1">
    <property type="family name" value="ABHD13-BEM46"/>
</dbReference>
<dbReference type="PhylomeDB" id="B3SDI1"/>
<dbReference type="GO" id="GO:0008474">
    <property type="term" value="F:palmitoyl-(protein) hydrolase activity"/>
    <property type="evidence" value="ECO:0000318"/>
    <property type="project" value="GO_Central"/>
</dbReference>
<dbReference type="GeneID" id="6759516"/>
<proteinExistence type="predicted"/>